<dbReference type="GO" id="GO:0000160">
    <property type="term" value="P:phosphorelay signal transduction system"/>
    <property type="evidence" value="ECO:0007669"/>
    <property type="project" value="InterPro"/>
</dbReference>
<dbReference type="GO" id="GO:0006355">
    <property type="term" value="P:regulation of DNA-templated transcription"/>
    <property type="evidence" value="ECO:0007669"/>
    <property type="project" value="InterPro"/>
</dbReference>
<dbReference type="Pfam" id="PF00196">
    <property type="entry name" value="GerE"/>
    <property type="match status" value="1"/>
</dbReference>
<dbReference type="PANTHER" id="PTHR43214:SF24">
    <property type="entry name" value="TRANSCRIPTIONAL REGULATORY PROTEIN NARL-RELATED"/>
    <property type="match status" value="1"/>
</dbReference>
<dbReference type="SMART" id="SM00421">
    <property type="entry name" value="HTH_LUXR"/>
    <property type="match status" value="1"/>
</dbReference>
<name>A0A1H7FVB7_9ACTN</name>
<evidence type="ECO:0000256" key="3">
    <source>
        <dbReference type="ARBA" id="ARBA00023163"/>
    </source>
</evidence>
<keyword evidence="4" id="KW-0597">Phosphoprotein</keyword>
<evidence type="ECO:0000313" key="6">
    <source>
        <dbReference type="EMBL" id="SEK30013.1"/>
    </source>
</evidence>
<gene>
    <name evidence="6" type="ORF">SAMN05660976_00204</name>
</gene>
<dbReference type="EMBL" id="FOBF01000001">
    <property type="protein sequence ID" value="SEK30013.1"/>
    <property type="molecule type" value="Genomic_DNA"/>
</dbReference>
<dbReference type="STRING" id="46177.SAMN05660976_00204"/>
<dbReference type="InterPro" id="IPR016032">
    <property type="entry name" value="Sig_transdc_resp-reg_C-effctor"/>
</dbReference>
<feature type="domain" description="Response regulatory" evidence="5">
    <location>
        <begin position="1"/>
        <end position="71"/>
    </location>
</feature>
<accession>A0A1H7FVB7</accession>
<dbReference type="SUPFAM" id="SSF46894">
    <property type="entry name" value="C-terminal effector domain of the bipartite response regulators"/>
    <property type="match status" value="1"/>
</dbReference>
<keyword evidence="7" id="KW-1185">Reference proteome</keyword>
<protein>
    <submittedName>
        <fullName evidence="6">DNA-binding response regulator, NarL/FixJ family, contains REC and HTH domains</fullName>
    </submittedName>
</protein>
<evidence type="ECO:0000256" key="4">
    <source>
        <dbReference type="PROSITE-ProRule" id="PRU00169"/>
    </source>
</evidence>
<sequence>MDIRTPVQDGLTTTELLLSQPDPPRVLVLTTFDADELVLRAAAGRGRLRAEGLARLTERGREVAIELARGRTNAEIAELLHVSVVTVKANITRVFAEPGADNPVLVAMKVRDAGLL</sequence>
<dbReference type="Proteomes" id="UP000198953">
    <property type="component" value="Unassembled WGS sequence"/>
</dbReference>
<dbReference type="RefSeq" id="WP_337959827.1">
    <property type="nucleotide sequence ID" value="NZ_FOBF01000001.1"/>
</dbReference>
<evidence type="ECO:0000259" key="5">
    <source>
        <dbReference type="PROSITE" id="PS50110"/>
    </source>
</evidence>
<dbReference type="PRINTS" id="PR00038">
    <property type="entry name" value="HTHLUXR"/>
</dbReference>
<evidence type="ECO:0000256" key="2">
    <source>
        <dbReference type="ARBA" id="ARBA00023125"/>
    </source>
</evidence>
<dbReference type="InterPro" id="IPR001789">
    <property type="entry name" value="Sig_transdc_resp-reg_receiver"/>
</dbReference>
<proteinExistence type="predicted"/>
<reference evidence="6 7" key="1">
    <citation type="submission" date="2016-10" db="EMBL/GenBank/DDBJ databases">
        <authorList>
            <person name="de Groot N.N."/>
        </authorList>
    </citation>
    <scope>NUCLEOTIDE SEQUENCE [LARGE SCALE GENOMIC DNA]</scope>
    <source>
        <strain evidence="6 7">DSM 43357</strain>
    </source>
</reference>
<feature type="modified residue" description="4-aspartylphosphate" evidence="4">
    <location>
        <position position="2"/>
    </location>
</feature>
<keyword evidence="1" id="KW-0805">Transcription regulation</keyword>
<dbReference type="InterPro" id="IPR039420">
    <property type="entry name" value="WalR-like"/>
</dbReference>
<dbReference type="PROSITE" id="PS50110">
    <property type="entry name" value="RESPONSE_REGULATORY"/>
    <property type="match status" value="1"/>
</dbReference>
<evidence type="ECO:0000256" key="1">
    <source>
        <dbReference type="ARBA" id="ARBA00023015"/>
    </source>
</evidence>
<keyword evidence="3" id="KW-0804">Transcription</keyword>
<dbReference type="InterPro" id="IPR036388">
    <property type="entry name" value="WH-like_DNA-bd_sf"/>
</dbReference>
<keyword evidence="2 6" id="KW-0238">DNA-binding</keyword>
<dbReference type="PANTHER" id="PTHR43214">
    <property type="entry name" value="TWO-COMPONENT RESPONSE REGULATOR"/>
    <property type="match status" value="1"/>
</dbReference>
<dbReference type="AlphaFoldDB" id="A0A1H7FVB7"/>
<dbReference type="GO" id="GO:0003677">
    <property type="term" value="F:DNA binding"/>
    <property type="evidence" value="ECO:0007669"/>
    <property type="project" value="UniProtKB-KW"/>
</dbReference>
<dbReference type="InterPro" id="IPR000792">
    <property type="entry name" value="Tscrpt_reg_LuxR_C"/>
</dbReference>
<evidence type="ECO:0000313" key="7">
    <source>
        <dbReference type="Proteomes" id="UP000198953"/>
    </source>
</evidence>
<organism evidence="6 7">
    <name type="scientific">Nonomuraea pusilla</name>
    <dbReference type="NCBI Taxonomy" id="46177"/>
    <lineage>
        <taxon>Bacteria</taxon>
        <taxon>Bacillati</taxon>
        <taxon>Actinomycetota</taxon>
        <taxon>Actinomycetes</taxon>
        <taxon>Streptosporangiales</taxon>
        <taxon>Streptosporangiaceae</taxon>
        <taxon>Nonomuraea</taxon>
    </lineage>
</organism>
<dbReference type="Gene3D" id="1.10.10.10">
    <property type="entry name" value="Winged helix-like DNA-binding domain superfamily/Winged helix DNA-binding domain"/>
    <property type="match status" value="1"/>
</dbReference>